<dbReference type="EMBL" id="JMSN01000092">
    <property type="protein sequence ID" value="KDN40352.1"/>
    <property type="molecule type" value="Genomic_DNA"/>
</dbReference>
<evidence type="ECO:0000313" key="2">
    <source>
        <dbReference type="EMBL" id="KDN40352.1"/>
    </source>
</evidence>
<dbReference type="PANTHER" id="PTHR28153">
    <property type="entry name" value="PROTEIN, PUTATIVE-RELATED"/>
    <property type="match status" value="1"/>
</dbReference>
<evidence type="ECO:0000256" key="1">
    <source>
        <dbReference type="SAM" id="MobiDB-lite"/>
    </source>
</evidence>
<gene>
    <name evidence="2" type="ORF">K437DRAFT_190291</name>
</gene>
<feature type="region of interest" description="Disordered" evidence="1">
    <location>
        <begin position="519"/>
        <end position="575"/>
    </location>
</feature>
<reference evidence="2 3" key="1">
    <citation type="submission" date="2014-05" db="EMBL/GenBank/DDBJ databases">
        <title>Draft genome sequence of a rare smut relative, Tilletiaria anomala UBC 951.</title>
        <authorList>
            <consortium name="DOE Joint Genome Institute"/>
            <person name="Toome M."/>
            <person name="Kuo A."/>
            <person name="Henrissat B."/>
            <person name="Lipzen A."/>
            <person name="Tritt A."/>
            <person name="Yoshinaga Y."/>
            <person name="Zane M."/>
            <person name="Barry K."/>
            <person name="Grigoriev I.V."/>
            <person name="Spatafora J.W."/>
            <person name="Aimea M.C."/>
        </authorList>
    </citation>
    <scope>NUCLEOTIDE SEQUENCE [LARGE SCALE GENOMIC DNA]</scope>
    <source>
        <strain evidence="2 3">UBC 951</strain>
    </source>
</reference>
<name>A0A066VF67_TILAU</name>
<proteinExistence type="predicted"/>
<accession>A0A066VF67</accession>
<dbReference type="InParanoid" id="A0A066VF67"/>
<dbReference type="InterPro" id="IPR053056">
    <property type="entry name" value="Lipid_Metab_Assoc_Protein"/>
</dbReference>
<evidence type="ECO:0000313" key="3">
    <source>
        <dbReference type="Proteomes" id="UP000027361"/>
    </source>
</evidence>
<dbReference type="RefSeq" id="XP_013241363.1">
    <property type="nucleotide sequence ID" value="XM_013385909.1"/>
</dbReference>
<feature type="region of interest" description="Disordered" evidence="1">
    <location>
        <begin position="619"/>
        <end position="675"/>
    </location>
</feature>
<dbReference type="OrthoDB" id="2152680at2759"/>
<feature type="compositionally biased region" description="Polar residues" evidence="1">
    <location>
        <begin position="94"/>
        <end position="108"/>
    </location>
</feature>
<dbReference type="GO" id="GO:0005811">
    <property type="term" value="C:lipid droplet"/>
    <property type="evidence" value="ECO:0007669"/>
    <property type="project" value="TreeGrafter"/>
</dbReference>
<dbReference type="Pfam" id="PF09804">
    <property type="entry name" value="DENND11"/>
    <property type="match status" value="1"/>
</dbReference>
<dbReference type="AlphaFoldDB" id="A0A066VF67"/>
<feature type="region of interest" description="Disordered" evidence="1">
    <location>
        <begin position="89"/>
        <end position="108"/>
    </location>
</feature>
<comment type="caution">
    <text evidence="2">The sequence shown here is derived from an EMBL/GenBank/DDBJ whole genome shotgun (WGS) entry which is preliminary data.</text>
</comment>
<dbReference type="HOGENOM" id="CLU_352398_0_0_1"/>
<keyword evidence="3" id="KW-1185">Reference proteome</keyword>
<dbReference type="InterPro" id="IPR018626">
    <property type="entry name" value="LCHN/Anr2"/>
</dbReference>
<dbReference type="PANTHER" id="PTHR28153:SF1">
    <property type="entry name" value="DUF4484 DOMAIN-CONTAINING PROTEIN"/>
    <property type="match status" value="1"/>
</dbReference>
<dbReference type="Proteomes" id="UP000027361">
    <property type="component" value="Unassembled WGS sequence"/>
</dbReference>
<protein>
    <submittedName>
        <fullName evidence="2">Uncharacterized protein</fullName>
    </submittedName>
</protein>
<feature type="compositionally biased region" description="Acidic residues" evidence="1">
    <location>
        <begin position="647"/>
        <end position="658"/>
    </location>
</feature>
<sequence>MAGVRPSIGLLLSQFHVTRGNEVACCYPSTFRLHAGLHTDGLEWKVLPSGGHLVSSDVILFETPTPEKRIENRSGIGIAVFRNLRLDPAGQAPSDATGTATRSSTNRQRGARMFSASLLVLLSNDADSAPFNRGTDAQAGESPSPFFKSKAASEKVRQRIYTLALPALQHLAAEVALLLHAQPDLDLSNSTAATAGTGSPSSHLVDVNYTDAAKQVSSMLEQAHGRLTVALSTLIDGSIFTGPPQVQPLLPSHASIHSLPAQHATFGPLLLKLLKVLLPSYLPGTYSSSLLASGIAPLARARPRAPRVLIYTPSGSSKDAAGRNGIQEGMVQTACVFASNLLVLLEDIAAQNSGHLHHLHHHHRQREGGDFGLRLRGYVSVHDLVALDAEHRAANGANAEEEERGSRSGWLAVTSDAILREKTTLFDILLDLSPLACLPASATVAGGNEHAPTALPLLSMVVDDCGSESNDGGRRAQGRKGANLRLRRLNWTAREFGAWDIIDRTAEFTLQEREAALMQQCQRHRGKSQSQRGKGPAQQQLEQEAEEDNLLHVPGAMPQPSRSTPGRSARSNSSRHSSHHWVTTLFAFLHFCCAGWPTVSVLLSFIWRRQPGSLALHTGSGRANSGGGSQLALGNLLGGRDGREAEAEGDTQEEDDDVSERVETEGIDEQVPSGGGRGPLIIAKRGMGAEQDLTHVNEATLDDADMADATLALALQQAWVDWGASLLTTVVDEVLRDVSTASTVVKASAMRRAGLSVCNPADVELVRAVATSPRSAQHVSSPPRQLEFQAGWRGLFSW</sequence>
<organism evidence="2 3">
    <name type="scientific">Tilletiaria anomala (strain ATCC 24038 / CBS 436.72 / UBC 951)</name>
    <dbReference type="NCBI Taxonomy" id="1037660"/>
    <lineage>
        <taxon>Eukaryota</taxon>
        <taxon>Fungi</taxon>
        <taxon>Dikarya</taxon>
        <taxon>Basidiomycota</taxon>
        <taxon>Ustilaginomycotina</taxon>
        <taxon>Exobasidiomycetes</taxon>
        <taxon>Georgefischeriales</taxon>
        <taxon>Tilletiariaceae</taxon>
        <taxon>Tilletiaria</taxon>
    </lineage>
</organism>
<dbReference type="GeneID" id="25261983"/>